<comment type="catalytic activity">
    <reaction evidence="6">
        <text>1D-myo-inositol 1,3,4,5,6-pentakisphosphate + ATP = 1D-myo-inositol hexakisphosphate + ADP + H(+)</text>
        <dbReference type="Rhea" id="RHEA:20313"/>
        <dbReference type="ChEBI" id="CHEBI:15378"/>
        <dbReference type="ChEBI" id="CHEBI:30616"/>
        <dbReference type="ChEBI" id="CHEBI:57733"/>
        <dbReference type="ChEBI" id="CHEBI:58130"/>
        <dbReference type="ChEBI" id="CHEBI:456216"/>
        <dbReference type="EC" id="2.7.1.158"/>
    </reaction>
</comment>
<dbReference type="GO" id="GO:0035299">
    <property type="term" value="F:inositol-1,3,4,5,6-pentakisphosphate 2-kinase activity"/>
    <property type="evidence" value="ECO:0007669"/>
    <property type="project" value="UniProtKB-EC"/>
</dbReference>
<name>A0A7J7NNH9_9MAGN</name>
<comment type="caution">
    <text evidence="7">The sequence shown here is derived from an EMBL/GenBank/DDBJ whole genome shotgun (WGS) entry which is preliminary data.</text>
</comment>
<dbReference type="Proteomes" id="UP000541444">
    <property type="component" value="Unassembled WGS sequence"/>
</dbReference>
<sequence length="379" mass="42714">MELVLEESDVGNWVYKGEGATNIVLGGYNGSNPHFFGKEIVGQLYVKNVIIPLLASEHVDIGMHILVSRQFLKAVKNNILCQPPAWRVDTSKVNPYCDSALLISNHSIFPDGIINIAPFISVEIMPKCGFHPNSRFIVEANALKRTISRFQIHQVLKLHQGEILCVSDYDPLNFFSVSIGKINKAIKELFTMPQNNFYIFLNCSLISKGLAGIDSTRFVSSGEFEDTLEGIIQEDRGFRLNNFLQLVAKTIMISGVLGQLFDMPKLYLIDIEGAIHAYYNVISQHCKVCEEWGDSKVSKRCLPLHSLSLEDSLKIVRDYMIAATTKDCSLMLSFKPKMDEDQMSLHNTVYLESMSLHSTVYLESINQGFFTRPISLTWT</sequence>
<keyword evidence="5 6" id="KW-0067">ATP-binding</keyword>
<organism evidence="7 8">
    <name type="scientific">Kingdonia uniflora</name>
    <dbReference type="NCBI Taxonomy" id="39325"/>
    <lineage>
        <taxon>Eukaryota</taxon>
        <taxon>Viridiplantae</taxon>
        <taxon>Streptophyta</taxon>
        <taxon>Embryophyta</taxon>
        <taxon>Tracheophyta</taxon>
        <taxon>Spermatophyta</taxon>
        <taxon>Magnoliopsida</taxon>
        <taxon>Ranunculales</taxon>
        <taxon>Circaeasteraceae</taxon>
        <taxon>Kingdonia</taxon>
    </lineage>
</organism>
<dbReference type="PANTHER" id="PTHR14456:SF2">
    <property type="entry name" value="INOSITOL-PENTAKISPHOSPHATE 2-KINASE"/>
    <property type="match status" value="1"/>
</dbReference>
<evidence type="ECO:0000256" key="4">
    <source>
        <dbReference type="ARBA" id="ARBA00022777"/>
    </source>
</evidence>
<evidence type="ECO:0000256" key="5">
    <source>
        <dbReference type="ARBA" id="ARBA00022840"/>
    </source>
</evidence>
<dbReference type="GO" id="GO:0032958">
    <property type="term" value="P:inositol phosphate biosynthetic process"/>
    <property type="evidence" value="ECO:0007669"/>
    <property type="project" value="TreeGrafter"/>
</dbReference>
<dbReference type="EMBL" id="JACGCM010000696">
    <property type="protein sequence ID" value="KAF6168488.1"/>
    <property type="molecule type" value="Genomic_DNA"/>
</dbReference>
<keyword evidence="8" id="KW-1185">Reference proteome</keyword>
<dbReference type="AlphaFoldDB" id="A0A7J7NNH9"/>
<dbReference type="EC" id="2.7.1.158" evidence="1 6"/>
<proteinExistence type="predicted"/>
<dbReference type="PANTHER" id="PTHR14456">
    <property type="entry name" value="INOSITOL POLYPHOSPHATE KINASE 1"/>
    <property type="match status" value="1"/>
</dbReference>
<evidence type="ECO:0000256" key="2">
    <source>
        <dbReference type="ARBA" id="ARBA00022679"/>
    </source>
</evidence>
<protein>
    <recommendedName>
        <fullName evidence="1 6">Inositol-pentakisphosphate 2-kinase</fullName>
        <ecNumber evidence="1 6">2.7.1.158</ecNumber>
    </recommendedName>
</protein>
<keyword evidence="3 6" id="KW-0547">Nucleotide-binding</keyword>
<evidence type="ECO:0000313" key="7">
    <source>
        <dbReference type="EMBL" id="KAF6168488.1"/>
    </source>
</evidence>
<keyword evidence="4 6" id="KW-0418">Kinase</keyword>
<dbReference type="InterPro" id="IPR009286">
    <property type="entry name" value="Ins_P5_2-kin"/>
</dbReference>
<gene>
    <name evidence="7" type="ORF">GIB67_005040</name>
</gene>
<keyword evidence="2 6" id="KW-0808">Transferase</keyword>
<dbReference type="Pfam" id="PF06090">
    <property type="entry name" value="Ins_P5_2-kin"/>
    <property type="match status" value="1"/>
</dbReference>
<evidence type="ECO:0000256" key="6">
    <source>
        <dbReference type="RuleBase" id="RU364126"/>
    </source>
</evidence>
<dbReference type="GO" id="GO:0005524">
    <property type="term" value="F:ATP binding"/>
    <property type="evidence" value="ECO:0007669"/>
    <property type="project" value="UniProtKB-KW"/>
</dbReference>
<dbReference type="Gene3D" id="3.30.200.110">
    <property type="entry name" value="Inositol-pentakisphosphate 2-kinase, N-lobe"/>
    <property type="match status" value="2"/>
</dbReference>
<evidence type="ECO:0000256" key="3">
    <source>
        <dbReference type="ARBA" id="ARBA00022741"/>
    </source>
</evidence>
<comment type="function">
    <text evidence="6">Phosphorylates Ins(1,3,4,5,6)P5 at position 2 to form Ins(1,2,3,4,5,6)P6 (InsP6 or phytate).</text>
</comment>
<reference evidence="7 8" key="1">
    <citation type="journal article" date="2020" name="IScience">
        <title>Genome Sequencing of the Endangered Kingdonia uniflora (Circaeasteraceae, Ranunculales) Reveals Potential Mechanisms of Evolutionary Specialization.</title>
        <authorList>
            <person name="Sun Y."/>
            <person name="Deng T."/>
            <person name="Zhang A."/>
            <person name="Moore M.J."/>
            <person name="Landis J.B."/>
            <person name="Lin N."/>
            <person name="Zhang H."/>
            <person name="Zhang X."/>
            <person name="Huang J."/>
            <person name="Zhang X."/>
            <person name="Sun H."/>
            <person name="Wang H."/>
        </authorList>
    </citation>
    <scope>NUCLEOTIDE SEQUENCE [LARGE SCALE GENOMIC DNA]</scope>
    <source>
        <strain evidence="7">TB1705</strain>
        <tissue evidence="7">Leaf</tissue>
    </source>
</reference>
<accession>A0A7J7NNH9</accession>
<evidence type="ECO:0000313" key="8">
    <source>
        <dbReference type="Proteomes" id="UP000541444"/>
    </source>
</evidence>
<dbReference type="InterPro" id="IPR043001">
    <property type="entry name" value="IP5_2-K_N_lobe"/>
</dbReference>
<evidence type="ECO:0000256" key="1">
    <source>
        <dbReference type="ARBA" id="ARBA00012023"/>
    </source>
</evidence>
<dbReference type="GO" id="GO:0005634">
    <property type="term" value="C:nucleus"/>
    <property type="evidence" value="ECO:0007669"/>
    <property type="project" value="TreeGrafter"/>
</dbReference>
<dbReference type="OrthoDB" id="272370at2759"/>
<comment type="domain">
    <text evidence="6">The EXKPK motif is conserved in inositol-pentakisphosphate 2-kinases of both family 1 and 2.</text>
</comment>